<dbReference type="Proteomes" id="UP000050378">
    <property type="component" value="Unassembled WGS sequence"/>
</dbReference>
<evidence type="ECO:0000313" key="2">
    <source>
        <dbReference type="EMBL" id="MEJ6496447.1"/>
    </source>
</evidence>
<dbReference type="PATRIC" id="fig|570156.3.peg.1451"/>
<dbReference type="Proteomes" id="UP001377972">
    <property type="component" value="Unassembled WGS sequence"/>
</dbReference>
<evidence type="ECO:0000313" key="3">
    <source>
        <dbReference type="Proteomes" id="UP000050378"/>
    </source>
</evidence>
<dbReference type="EMBL" id="JAQPZS010000008">
    <property type="protein sequence ID" value="MEJ6496447.1"/>
    <property type="molecule type" value="Genomic_DNA"/>
</dbReference>
<dbReference type="AlphaFoldDB" id="A0A0P7E3W7"/>
<evidence type="ECO:0000313" key="1">
    <source>
        <dbReference type="EMBL" id="KPM81774.1"/>
    </source>
</evidence>
<reference evidence="2 4" key="2">
    <citation type="submission" date="2023-01" db="EMBL/GenBank/DDBJ databases">
        <title>Trichodesmium-associated heterotrophic epibiont bacteria.</title>
        <authorList>
            <person name="Cleveland C.S."/>
            <person name="Webb E.A."/>
        </authorList>
    </citation>
    <scope>NUCLEOTIDE SEQUENCE [LARGE SCALE GENOMIC DNA]</scope>
    <source>
        <strain evidence="2 4">USCH2</strain>
    </source>
</reference>
<evidence type="ECO:0000313" key="4">
    <source>
        <dbReference type="Proteomes" id="UP001377972"/>
    </source>
</evidence>
<proteinExistence type="predicted"/>
<dbReference type="EMBL" id="LJTC01000013">
    <property type="protein sequence ID" value="KPM81774.1"/>
    <property type="molecule type" value="Genomic_DNA"/>
</dbReference>
<accession>A0A0P7E3W7</accession>
<gene>
    <name evidence="1" type="ORF">AOG27_17635</name>
    <name evidence="2" type="ORF">PQI24_10400</name>
</gene>
<dbReference type="OrthoDB" id="6120633at2"/>
<comment type="caution">
    <text evidence="1">The sequence shown here is derived from an EMBL/GenBank/DDBJ whole genome shotgun (WGS) entry which is preliminary data.</text>
</comment>
<name>A0A0P7E3W7_9GAMM</name>
<dbReference type="RefSeq" id="WP_054554312.1">
    <property type="nucleotide sequence ID" value="NZ_JAQPZS010000008.1"/>
</dbReference>
<organism evidence="1 3">
    <name type="scientific">Pseudoalteromonas lipolytica</name>
    <dbReference type="NCBI Taxonomy" id="570156"/>
    <lineage>
        <taxon>Bacteria</taxon>
        <taxon>Pseudomonadati</taxon>
        <taxon>Pseudomonadota</taxon>
        <taxon>Gammaproteobacteria</taxon>
        <taxon>Alteromonadales</taxon>
        <taxon>Pseudoalteromonadaceae</taxon>
        <taxon>Pseudoalteromonas</taxon>
    </lineage>
</organism>
<keyword evidence="4" id="KW-1185">Reference proteome</keyword>
<protein>
    <submittedName>
        <fullName evidence="1">Uncharacterized protein</fullName>
    </submittedName>
</protein>
<sequence>MESQVSYRFDSQQTANRFLNKLKHWSVAKVTASLCQGGYGVKIRYEVDNSGFDYTLAELDDLAMQHEGEEI</sequence>
<reference evidence="1 3" key="1">
    <citation type="submission" date="2015-09" db="EMBL/GenBank/DDBJ databases">
        <title>Draft Genome Sequence of Pseudoalteromonas lipolytica UCD-48B.</title>
        <authorList>
            <person name="Krusor M."/>
            <person name="Coil D.A."/>
            <person name="Lang J.M."/>
            <person name="Eisen J.A."/>
            <person name="Alexiev A."/>
        </authorList>
    </citation>
    <scope>NUCLEOTIDE SEQUENCE [LARGE SCALE GENOMIC DNA]</scope>
    <source>
        <strain evidence="1 3">UCD-48B</strain>
    </source>
</reference>
<dbReference type="STRING" id="570156.AOG27_17635"/>